<dbReference type="Proteomes" id="UP000748308">
    <property type="component" value="Unassembled WGS sequence"/>
</dbReference>
<dbReference type="InterPro" id="IPR015943">
    <property type="entry name" value="WD40/YVTN_repeat-like_dom_sf"/>
</dbReference>
<dbReference type="EMBL" id="VGIY01000052">
    <property type="protein sequence ID" value="MBM3316883.1"/>
    <property type="molecule type" value="Genomic_DNA"/>
</dbReference>
<dbReference type="Gene3D" id="2.130.10.10">
    <property type="entry name" value="YVTN repeat-like/Quinoprotein amine dehydrogenase"/>
    <property type="match status" value="2"/>
</dbReference>
<comment type="caution">
    <text evidence="1">The sequence shown here is derived from an EMBL/GenBank/DDBJ whole genome shotgun (WGS) entry which is preliminary data.</text>
</comment>
<sequence>MKLRRAGRGAPALGLVLAVVLLGAPEARGGWTTHLYMNDIRDLAVTPSGVWCATGGGALFYDFDISGFRAWNRTTDGLASDTLTSVEALADGRIAFGTSASGVSLYEPGLGLWFNQTSLTWPIAGDRVRFIREERGWRLIGSLGGFVAWRDGDVREACQQGIDICGLPGWDITAGIEFDGALWFGAWTGEGSLGGVGRLSYGTTGDWETLNAGLPSRQIVDFAAWGESLYCATTQGIAVWTGARWAERSQGLPAGGAVTDLSAGATRLLAAKSGPIAGVFSWDGAAGRWRRVGPDTLNLQAYCVAEGADGVVWAGTSPLKSGRGWLEPGEDGLWEFVGGEWIQHRRNGPHPVAVYRALTVDDRGRVWAASSASQRGWRISRLENGVWTSFDQRNSPLSNAWVFDLRVRGDELWVGHCCCSRDDDFCVFDIWTPGAASAAVLDSIYNVYDSTEDAWGNLWFASFYDGAAATSKGLFHYDRALGAWTRYSSQSTGGLLVSDRVTAVEAEGERLWIGYQNDGLTRVRLDAQGRPQMSAWSWLHYSAEDAESPLPGNGVRALAAGPGQVWVGTTQGAARWEEGETWRTFRPSPWGLPGSEITDIEITADGAAWVAMRGSGVTRVTRDAAGGFQFEQFRPPDLVNPDATVLAARPGGRDIWIGTSQGLAHYTPAQGAGGASVAEITVFPNPFNPACGVGARAVALPGRAARGTICDASGRVVGRFRDAWSGDELWDGRDLDGRPVAPGLYVIRAQTREGWLTGRVAVLDLPCD</sequence>
<dbReference type="AlphaFoldDB" id="A0A937X6R1"/>
<dbReference type="SUPFAM" id="SSF63829">
    <property type="entry name" value="Calcium-dependent phosphotriesterase"/>
    <property type="match status" value="1"/>
</dbReference>
<name>A0A937X6R1_UNCEI</name>
<evidence type="ECO:0000313" key="1">
    <source>
        <dbReference type="EMBL" id="MBM3316883.1"/>
    </source>
</evidence>
<organism evidence="1 2">
    <name type="scientific">Eiseniibacteriota bacterium</name>
    <dbReference type="NCBI Taxonomy" id="2212470"/>
    <lineage>
        <taxon>Bacteria</taxon>
        <taxon>Candidatus Eiseniibacteriota</taxon>
    </lineage>
</organism>
<protein>
    <submittedName>
        <fullName evidence="1">Uncharacterized protein</fullName>
    </submittedName>
</protein>
<accession>A0A937X6R1</accession>
<reference evidence="1" key="1">
    <citation type="submission" date="2019-03" db="EMBL/GenBank/DDBJ databases">
        <title>Lake Tanganyika Metagenome-Assembled Genomes (MAGs).</title>
        <authorList>
            <person name="Tran P."/>
        </authorList>
    </citation>
    <scope>NUCLEOTIDE SEQUENCE</scope>
    <source>
        <strain evidence="1">M_DeepCast_400m_m2_100</strain>
    </source>
</reference>
<proteinExistence type="predicted"/>
<evidence type="ECO:0000313" key="2">
    <source>
        <dbReference type="Proteomes" id="UP000748308"/>
    </source>
</evidence>
<gene>
    <name evidence="1" type="ORF">FJY75_03430</name>
</gene>